<dbReference type="PANTHER" id="PTHR22799:SF6">
    <property type="entry name" value="C-TYPE LECTIN DOMAIN FAMILY 4 MEMBER M-LIKE"/>
    <property type="match status" value="1"/>
</dbReference>
<dbReference type="InterPro" id="IPR001304">
    <property type="entry name" value="C-type_lectin-like"/>
</dbReference>
<dbReference type="PROSITE" id="PS50041">
    <property type="entry name" value="C_TYPE_LECTIN_2"/>
    <property type="match status" value="1"/>
</dbReference>
<dbReference type="Gene3D" id="3.10.100.10">
    <property type="entry name" value="Mannose-Binding Protein A, subunit A"/>
    <property type="match status" value="1"/>
</dbReference>
<dbReference type="InterPro" id="IPR016187">
    <property type="entry name" value="CTDL_fold"/>
</dbReference>
<dbReference type="GO" id="GO:0030246">
    <property type="term" value="F:carbohydrate binding"/>
    <property type="evidence" value="ECO:0007669"/>
    <property type="project" value="UniProtKB-KW"/>
</dbReference>
<evidence type="ECO:0000256" key="1">
    <source>
        <dbReference type="ARBA" id="ARBA00022734"/>
    </source>
</evidence>
<dbReference type="InterPro" id="IPR016186">
    <property type="entry name" value="C-type_lectin-like/link_sf"/>
</dbReference>
<dbReference type="PANTHER" id="PTHR22799">
    <property type="entry name" value="TETRANECTIN-RELATED"/>
    <property type="match status" value="1"/>
</dbReference>
<protein>
    <recommendedName>
        <fullName evidence="4">C-type lectin domain-containing protein</fullName>
    </recommendedName>
</protein>
<evidence type="ECO:0000256" key="3">
    <source>
        <dbReference type="SAM" id="MobiDB-lite"/>
    </source>
</evidence>
<keyword evidence="1" id="KW-0430">Lectin</keyword>
<feature type="compositionally biased region" description="Basic and acidic residues" evidence="3">
    <location>
        <begin position="1"/>
        <end position="12"/>
    </location>
</feature>
<evidence type="ECO:0000259" key="4">
    <source>
        <dbReference type="PROSITE" id="PS50041"/>
    </source>
</evidence>
<reference evidence="5" key="1">
    <citation type="journal article" date="2008" name="Nature">
        <title>The amphioxus genome and the evolution of the chordate karyotype.</title>
        <authorList>
            <consortium name="US DOE Joint Genome Institute (JGI-PGF)"/>
            <person name="Putnam N.H."/>
            <person name="Butts T."/>
            <person name="Ferrier D.E.K."/>
            <person name="Furlong R.F."/>
            <person name="Hellsten U."/>
            <person name="Kawashima T."/>
            <person name="Robinson-Rechavi M."/>
            <person name="Shoguchi E."/>
            <person name="Terry A."/>
            <person name="Yu J.-K."/>
            <person name="Benito-Gutierrez E.L."/>
            <person name="Dubchak I."/>
            <person name="Garcia-Fernandez J."/>
            <person name="Gibson-Brown J.J."/>
            <person name="Grigoriev I.V."/>
            <person name="Horton A.C."/>
            <person name="de Jong P.J."/>
            <person name="Jurka J."/>
            <person name="Kapitonov V.V."/>
            <person name="Kohara Y."/>
            <person name="Kuroki Y."/>
            <person name="Lindquist E."/>
            <person name="Lucas S."/>
            <person name="Osoegawa K."/>
            <person name="Pennacchio L.A."/>
            <person name="Salamov A.A."/>
            <person name="Satou Y."/>
            <person name="Sauka-Spengler T."/>
            <person name="Schmutz J."/>
            <person name="Shin-I T."/>
            <person name="Toyoda A."/>
            <person name="Bronner-Fraser M."/>
            <person name="Fujiyama A."/>
            <person name="Holland L.Z."/>
            <person name="Holland P.W.H."/>
            <person name="Satoh N."/>
            <person name="Rokhsar D.S."/>
        </authorList>
    </citation>
    <scope>NUCLEOTIDE SEQUENCE [LARGE SCALE GENOMIC DNA]</scope>
    <source>
        <strain evidence="5">S238N-H82</strain>
        <tissue evidence="5">Testes</tissue>
    </source>
</reference>
<name>C3XYY7_BRAFL</name>
<dbReference type="SUPFAM" id="SSF56436">
    <property type="entry name" value="C-type lectin-like"/>
    <property type="match status" value="1"/>
</dbReference>
<dbReference type="PROSITE" id="PS00615">
    <property type="entry name" value="C_TYPE_LECTIN_1"/>
    <property type="match status" value="1"/>
</dbReference>
<feature type="domain" description="C-type lectin" evidence="4">
    <location>
        <begin position="164"/>
        <end position="283"/>
    </location>
</feature>
<dbReference type="InterPro" id="IPR051663">
    <property type="entry name" value="CLec_Tetranectin-domain"/>
</dbReference>
<dbReference type="InterPro" id="IPR018378">
    <property type="entry name" value="C-type_lectin_CS"/>
</dbReference>
<dbReference type="eggNOG" id="KOG4297">
    <property type="taxonomic scope" value="Eukaryota"/>
</dbReference>
<accession>C3XYY7</accession>
<dbReference type="SMART" id="SM00034">
    <property type="entry name" value="CLECT"/>
    <property type="match status" value="1"/>
</dbReference>
<feature type="region of interest" description="Disordered" evidence="3">
    <location>
        <begin position="1"/>
        <end position="28"/>
    </location>
</feature>
<organism>
    <name type="scientific">Branchiostoma floridae</name>
    <name type="common">Florida lancelet</name>
    <name type="synonym">Amphioxus</name>
    <dbReference type="NCBI Taxonomy" id="7739"/>
    <lineage>
        <taxon>Eukaryota</taxon>
        <taxon>Metazoa</taxon>
        <taxon>Chordata</taxon>
        <taxon>Cephalochordata</taxon>
        <taxon>Leptocardii</taxon>
        <taxon>Amphioxiformes</taxon>
        <taxon>Branchiostomatidae</taxon>
        <taxon>Branchiostoma</taxon>
    </lineage>
</organism>
<dbReference type="EMBL" id="GG666474">
    <property type="protein sequence ID" value="EEN66758.1"/>
    <property type="molecule type" value="Genomic_DNA"/>
</dbReference>
<gene>
    <name evidence="5" type="ORF">BRAFLDRAFT_90935</name>
</gene>
<sequence>MPREQQGDRAGDTEGGTTPMQQARTDWKSCADEAANVPNPLYGSRAVKITINSTEVTNLAVEMGKLSEEVAKLSKETGIWFKMAKKQMCAPPGSPEEKGAMGPAGPGAVGPVGNGTMGPKGPAWPPCLPAAGSSVCRAGSSEHPQTFIKGEANPVSCPKGHAKWRGMCFKPPKPFDFKLQKNFSEATTTCRQDGGTLAMPRDAETNAFLSTLHHALMPGWIGLHDRNTEGNFEWIDGTELGTYSCWAPVQPDNADGQEDCVFSDSRGLWFDSPCSSKKAFACQYLESIEYPVTD</sequence>
<dbReference type="AlphaFoldDB" id="C3XYY7"/>
<dbReference type="CDD" id="cd00037">
    <property type="entry name" value="CLECT"/>
    <property type="match status" value="1"/>
</dbReference>
<feature type="compositionally biased region" description="Polar residues" evidence="3">
    <location>
        <begin position="15"/>
        <end position="24"/>
    </location>
</feature>
<evidence type="ECO:0000313" key="5">
    <source>
        <dbReference type="EMBL" id="EEN66758.1"/>
    </source>
</evidence>
<proteinExistence type="predicted"/>
<dbReference type="InParanoid" id="C3XYY7"/>
<evidence type="ECO:0000256" key="2">
    <source>
        <dbReference type="ARBA" id="ARBA00023157"/>
    </source>
</evidence>
<keyword evidence="2" id="KW-1015">Disulfide bond</keyword>
<dbReference type="Pfam" id="PF00059">
    <property type="entry name" value="Lectin_C"/>
    <property type="match status" value="1"/>
</dbReference>